<evidence type="ECO:0000313" key="7">
    <source>
        <dbReference type="EMBL" id="OCK80077.1"/>
    </source>
</evidence>
<feature type="compositionally biased region" description="Acidic residues" evidence="5">
    <location>
        <begin position="47"/>
        <end position="57"/>
    </location>
</feature>
<dbReference type="EMBL" id="KV744975">
    <property type="protein sequence ID" value="OCK80077.1"/>
    <property type="molecule type" value="Genomic_DNA"/>
</dbReference>
<feature type="region of interest" description="Disordered" evidence="5">
    <location>
        <begin position="1"/>
        <end position="20"/>
    </location>
</feature>
<accession>A0A8E2E9V0</accession>
<evidence type="ECO:0000256" key="3">
    <source>
        <dbReference type="ARBA" id="ARBA00022786"/>
    </source>
</evidence>
<keyword evidence="4" id="KW-0862">Zinc</keyword>
<proteinExistence type="predicted"/>
<dbReference type="PROSITE" id="PS51111">
    <property type="entry name" value="REJ"/>
    <property type="match status" value="1"/>
</dbReference>
<protein>
    <recommendedName>
        <fullName evidence="6">REJ domain-containing protein</fullName>
    </recommendedName>
</protein>
<keyword evidence="8" id="KW-1185">Reference proteome</keyword>
<dbReference type="SUPFAM" id="SSF57850">
    <property type="entry name" value="RING/U-box"/>
    <property type="match status" value="1"/>
</dbReference>
<dbReference type="GO" id="GO:0008270">
    <property type="term" value="F:zinc ion binding"/>
    <property type="evidence" value="ECO:0007669"/>
    <property type="project" value="UniProtKB-KW"/>
</dbReference>
<gene>
    <name evidence="7" type="ORF">K432DRAFT_443416</name>
</gene>
<dbReference type="InterPro" id="IPR014010">
    <property type="entry name" value="REJ_dom"/>
</dbReference>
<feature type="region of interest" description="Disordered" evidence="5">
    <location>
        <begin position="38"/>
        <end position="69"/>
    </location>
</feature>
<keyword evidence="3" id="KW-0833">Ubl conjugation pathway</keyword>
<organism evidence="7 8">
    <name type="scientific">Lepidopterella palustris CBS 459.81</name>
    <dbReference type="NCBI Taxonomy" id="1314670"/>
    <lineage>
        <taxon>Eukaryota</taxon>
        <taxon>Fungi</taxon>
        <taxon>Dikarya</taxon>
        <taxon>Ascomycota</taxon>
        <taxon>Pezizomycotina</taxon>
        <taxon>Dothideomycetes</taxon>
        <taxon>Pleosporomycetidae</taxon>
        <taxon>Mytilinidiales</taxon>
        <taxon>Argynnaceae</taxon>
        <taxon>Lepidopterella</taxon>
    </lineage>
</organism>
<sequence length="422" mass="47663">MDSSSPLNLQGQVGFPTSLTTPLSQSAFPSIGSTAPIPLSISSAEKSDDDSSPDETQEALAPSPTSPSTGIQCVVCREEKNEPLYEMPCKKHWSCAGCIANRVEKTSSMTDFPPFCCLVDSHRPYIDPSDPMYAPIFQHRPDIIIKYNRRWVEYETEVQDRRYCANLSCKAKQPHLPMSSYEEADGFKWAFCDGCNYKTCVTCNQCLGLTGKDLEHLCNGPDAKGGSSEVEMPPGVKRCPFCTTWVLHPGGGVCNMSECPACRVYFCWICLEKWEKQHDCPPWNMEETDPWERPETDPSDCGQTRRHLLKMVVSQWRTAGREKLKGARTTVKVWWMAIAASFRRVGIRREDFFEGGDQREGRNYRHSCGWKGLVIADSWCDLERELKLIIIIRLVPLNGSEYPLWDHSLENISPAKSIQVKP</sequence>
<reference evidence="7 8" key="1">
    <citation type="journal article" date="2016" name="Nat. Commun.">
        <title>Ectomycorrhizal ecology is imprinted in the genome of the dominant symbiotic fungus Cenococcum geophilum.</title>
        <authorList>
            <consortium name="DOE Joint Genome Institute"/>
            <person name="Peter M."/>
            <person name="Kohler A."/>
            <person name="Ohm R.A."/>
            <person name="Kuo A."/>
            <person name="Krutzmann J."/>
            <person name="Morin E."/>
            <person name="Arend M."/>
            <person name="Barry K.W."/>
            <person name="Binder M."/>
            <person name="Choi C."/>
            <person name="Clum A."/>
            <person name="Copeland A."/>
            <person name="Grisel N."/>
            <person name="Haridas S."/>
            <person name="Kipfer T."/>
            <person name="LaButti K."/>
            <person name="Lindquist E."/>
            <person name="Lipzen A."/>
            <person name="Maire R."/>
            <person name="Meier B."/>
            <person name="Mihaltcheva S."/>
            <person name="Molinier V."/>
            <person name="Murat C."/>
            <person name="Poggeler S."/>
            <person name="Quandt C.A."/>
            <person name="Sperisen C."/>
            <person name="Tritt A."/>
            <person name="Tisserant E."/>
            <person name="Crous P.W."/>
            <person name="Henrissat B."/>
            <person name="Nehls U."/>
            <person name="Egli S."/>
            <person name="Spatafora J.W."/>
            <person name="Grigoriev I.V."/>
            <person name="Martin F.M."/>
        </authorList>
    </citation>
    <scope>NUCLEOTIDE SEQUENCE [LARGE SCALE GENOMIC DNA]</scope>
    <source>
        <strain evidence="7 8">CBS 459.81</strain>
    </source>
</reference>
<evidence type="ECO:0000256" key="4">
    <source>
        <dbReference type="ARBA" id="ARBA00022833"/>
    </source>
</evidence>
<dbReference type="Proteomes" id="UP000250266">
    <property type="component" value="Unassembled WGS sequence"/>
</dbReference>
<name>A0A8E2E9V0_9PEZI</name>
<evidence type="ECO:0000313" key="8">
    <source>
        <dbReference type="Proteomes" id="UP000250266"/>
    </source>
</evidence>
<dbReference type="InterPro" id="IPR002867">
    <property type="entry name" value="IBR_dom"/>
</dbReference>
<keyword evidence="1" id="KW-0479">Metal-binding</keyword>
<dbReference type="AlphaFoldDB" id="A0A8E2E9V0"/>
<evidence type="ECO:0000256" key="5">
    <source>
        <dbReference type="SAM" id="MobiDB-lite"/>
    </source>
</evidence>
<evidence type="ECO:0000256" key="1">
    <source>
        <dbReference type="ARBA" id="ARBA00022723"/>
    </source>
</evidence>
<evidence type="ECO:0000256" key="2">
    <source>
        <dbReference type="ARBA" id="ARBA00022771"/>
    </source>
</evidence>
<dbReference type="Pfam" id="PF01485">
    <property type="entry name" value="IBR"/>
    <property type="match status" value="1"/>
</dbReference>
<feature type="domain" description="REJ" evidence="6">
    <location>
        <begin position="1"/>
        <end position="53"/>
    </location>
</feature>
<evidence type="ECO:0000259" key="6">
    <source>
        <dbReference type="PROSITE" id="PS51111"/>
    </source>
</evidence>
<dbReference type="GO" id="GO:0016020">
    <property type="term" value="C:membrane"/>
    <property type="evidence" value="ECO:0007669"/>
    <property type="project" value="UniProtKB-SubCell"/>
</dbReference>
<keyword evidence="2" id="KW-0863">Zinc-finger</keyword>